<evidence type="ECO:0000256" key="1">
    <source>
        <dbReference type="PROSITE-ProRule" id="PRU00169"/>
    </source>
</evidence>
<organism evidence="3">
    <name type="scientific">Brucella pituitosa</name>
    <dbReference type="NCBI Taxonomy" id="571256"/>
    <lineage>
        <taxon>Bacteria</taxon>
        <taxon>Pseudomonadati</taxon>
        <taxon>Pseudomonadota</taxon>
        <taxon>Alphaproteobacteria</taxon>
        <taxon>Hyphomicrobiales</taxon>
        <taxon>Brucellaceae</taxon>
        <taxon>Brucella/Ochrobactrum group</taxon>
        <taxon>Brucella</taxon>
    </lineage>
</organism>
<evidence type="ECO:0000259" key="2">
    <source>
        <dbReference type="PROSITE" id="PS50110"/>
    </source>
</evidence>
<name>A0A643EV61_9HYPH</name>
<dbReference type="InterPro" id="IPR011006">
    <property type="entry name" value="CheY-like_superfamily"/>
</dbReference>
<proteinExistence type="predicted"/>
<feature type="domain" description="Response regulatory" evidence="2">
    <location>
        <begin position="8"/>
        <end position="116"/>
    </location>
</feature>
<evidence type="ECO:0000313" key="3">
    <source>
        <dbReference type="EMBL" id="KAB0567666.1"/>
    </source>
</evidence>
<comment type="caution">
    <text evidence="3">The sequence shown here is derived from an EMBL/GenBank/DDBJ whole genome shotgun (WGS) entry which is preliminary data.</text>
</comment>
<dbReference type="RefSeq" id="WP_128094689.1">
    <property type="nucleotide sequence ID" value="NZ_JBHEEN010000010.1"/>
</dbReference>
<dbReference type="SUPFAM" id="SSF52172">
    <property type="entry name" value="CheY-like"/>
    <property type="match status" value="1"/>
</dbReference>
<feature type="modified residue" description="4-aspartylphosphate" evidence="1">
    <location>
        <position position="58"/>
    </location>
</feature>
<protein>
    <submittedName>
        <fullName evidence="3">Response regulator</fullName>
    </submittedName>
</protein>
<dbReference type="InterPro" id="IPR001789">
    <property type="entry name" value="Sig_transdc_resp-reg_receiver"/>
</dbReference>
<dbReference type="Gene3D" id="3.40.50.2300">
    <property type="match status" value="1"/>
</dbReference>
<sequence length="122" mass="13447">MRLFSGKRILVFEDGFLLSEEARARLAKAGTIVLGPVSTANQALDYVKNKAVDAVIMDVALEPEAVLPLIAELEQSAIPFIFALSDNPRLDSQRYAGFVLSARHKDLFTIAEALFLPRNTEQ</sequence>
<accession>A0A643EV61</accession>
<dbReference type="EMBL" id="VZPE01000010">
    <property type="protein sequence ID" value="KAB0567666.1"/>
    <property type="molecule type" value="Genomic_DNA"/>
</dbReference>
<gene>
    <name evidence="3" type="ORF">F7Q93_19855</name>
</gene>
<reference evidence="3" key="1">
    <citation type="submission" date="2019-09" db="EMBL/GenBank/DDBJ databases">
        <title>Draft genome sequences of 48 bacterial type strains from the CCUG.</title>
        <authorList>
            <person name="Tunovic T."/>
            <person name="Pineiro-Iglesias B."/>
            <person name="Unosson C."/>
            <person name="Inganas E."/>
            <person name="Ohlen M."/>
            <person name="Cardew S."/>
            <person name="Jensie-Markopoulos S."/>
            <person name="Salva-Serra F."/>
            <person name="Jaen-Luchoro D."/>
            <person name="Karlsson R."/>
            <person name="Svensson-Stadler L."/>
            <person name="Chun J."/>
            <person name="Moore E."/>
        </authorList>
    </citation>
    <scope>NUCLEOTIDE SEQUENCE</scope>
    <source>
        <strain evidence="3">CCUG 50899</strain>
    </source>
</reference>
<dbReference type="PROSITE" id="PS50110">
    <property type="entry name" value="RESPONSE_REGULATORY"/>
    <property type="match status" value="1"/>
</dbReference>
<dbReference type="GO" id="GO:0000160">
    <property type="term" value="P:phosphorelay signal transduction system"/>
    <property type="evidence" value="ECO:0007669"/>
    <property type="project" value="InterPro"/>
</dbReference>
<keyword evidence="1" id="KW-0597">Phosphoprotein</keyword>
<dbReference type="AlphaFoldDB" id="A0A643EV61"/>